<reference evidence="2 3" key="1">
    <citation type="submission" date="2024-05" db="EMBL/GenBank/DDBJ databases">
        <authorList>
            <person name="Yi C."/>
        </authorList>
    </citation>
    <scope>NUCLEOTIDE SEQUENCE [LARGE SCALE GENOMIC DNA]</scope>
    <source>
        <strain evidence="2 3">XS13</strain>
    </source>
</reference>
<gene>
    <name evidence="2" type="ORF">ABDK96_01045</name>
</gene>
<proteinExistence type="predicted"/>
<dbReference type="EMBL" id="JBDXMX010000001">
    <property type="protein sequence ID" value="MEO9246269.1"/>
    <property type="molecule type" value="Genomic_DNA"/>
</dbReference>
<evidence type="ECO:0000256" key="1">
    <source>
        <dbReference type="SAM" id="MobiDB-lite"/>
    </source>
</evidence>
<accession>A0ABV0IDM9</accession>
<dbReference type="RefSeq" id="WP_347918223.1">
    <property type="nucleotide sequence ID" value="NZ_JBDXMX010000001.1"/>
</dbReference>
<evidence type="ECO:0000313" key="2">
    <source>
        <dbReference type="EMBL" id="MEO9246269.1"/>
    </source>
</evidence>
<feature type="region of interest" description="Disordered" evidence="1">
    <location>
        <begin position="267"/>
        <end position="303"/>
    </location>
</feature>
<organism evidence="2 3">
    <name type="scientific">Citricoccus nitrophenolicus</name>
    <dbReference type="NCBI Taxonomy" id="863575"/>
    <lineage>
        <taxon>Bacteria</taxon>
        <taxon>Bacillati</taxon>
        <taxon>Actinomycetota</taxon>
        <taxon>Actinomycetes</taxon>
        <taxon>Micrococcales</taxon>
        <taxon>Micrococcaceae</taxon>
        <taxon>Citricoccus</taxon>
    </lineage>
</organism>
<keyword evidence="3" id="KW-1185">Reference proteome</keyword>
<evidence type="ECO:0000313" key="3">
    <source>
        <dbReference type="Proteomes" id="UP001484097"/>
    </source>
</evidence>
<sequence length="303" mass="32770">MTQPQLAHQTEYGRMYARSLSGVPEVPSITTVIAQQNTDLSGWVGHMAATAVIEDPRLTQAVGSRPQLKTVAKQASNAAERFRDDAAARGDRVHNYAEQVGLRALGRPHEMARMREVLAEHGEAAYADRFDEWWDLFDVRPLATELTVWNGTVGYAGTLDLVASIGGRTCIVDYKTKGTSRDGRVKPLDAKVVMQLVAGLKAEESLVDPVSGTWEPWQYGDAPVLLGVALGQTEVVAHQANPQVLPDHWRKFWALRQVWGYSQTADAAGPALRPLGPPPPTPREQPGPQGEGGAPATTAKVGA</sequence>
<dbReference type="Proteomes" id="UP001484097">
    <property type="component" value="Unassembled WGS sequence"/>
</dbReference>
<comment type="caution">
    <text evidence="2">The sequence shown here is derived from an EMBL/GenBank/DDBJ whole genome shotgun (WGS) entry which is preliminary data.</text>
</comment>
<feature type="compositionally biased region" description="Low complexity" evidence="1">
    <location>
        <begin position="286"/>
        <end position="303"/>
    </location>
</feature>
<feature type="compositionally biased region" description="Pro residues" evidence="1">
    <location>
        <begin position="275"/>
        <end position="285"/>
    </location>
</feature>
<protein>
    <submittedName>
        <fullName evidence="2">Cytochrome</fullName>
    </submittedName>
</protein>
<name>A0ABV0IDM9_9MICC</name>